<keyword evidence="9 10" id="KW-0275">Fatty acid biosynthesis</keyword>
<evidence type="ECO:0000256" key="8">
    <source>
        <dbReference type="ARBA" id="ARBA00023136"/>
    </source>
</evidence>
<dbReference type="GO" id="GO:0034625">
    <property type="term" value="P:fatty acid elongation, monounsaturated fatty acid"/>
    <property type="evidence" value="ECO:0007669"/>
    <property type="project" value="TreeGrafter"/>
</dbReference>
<keyword evidence="5 10" id="KW-0276">Fatty acid metabolism</keyword>
<evidence type="ECO:0000256" key="2">
    <source>
        <dbReference type="ARBA" id="ARBA00022516"/>
    </source>
</evidence>
<dbReference type="RefSeq" id="XP_026283077.1">
    <property type="nucleotide sequence ID" value="XM_026427292.2"/>
</dbReference>
<evidence type="ECO:0000313" key="12">
    <source>
        <dbReference type="RefSeq" id="XP_026283077.1"/>
    </source>
</evidence>
<evidence type="ECO:0000256" key="1">
    <source>
        <dbReference type="ARBA" id="ARBA00004141"/>
    </source>
</evidence>
<accession>A0A6J1SQ88</accession>
<evidence type="ECO:0000256" key="5">
    <source>
        <dbReference type="ARBA" id="ARBA00022832"/>
    </source>
</evidence>
<evidence type="ECO:0000256" key="9">
    <source>
        <dbReference type="ARBA" id="ARBA00023160"/>
    </source>
</evidence>
<feature type="transmembrane region" description="Helical" evidence="10">
    <location>
        <begin position="205"/>
        <end position="224"/>
    </location>
</feature>
<feature type="transmembrane region" description="Helical" evidence="10">
    <location>
        <begin position="30"/>
        <end position="50"/>
    </location>
</feature>
<keyword evidence="4 10" id="KW-0812">Transmembrane</keyword>
<comment type="subcellular location">
    <subcellularLocation>
        <location evidence="1">Membrane</location>
        <topology evidence="1">Multi-pass membrane protein</topology>
    </subcellularLocation>
</comment>
<proteinExistence type="inferred from homology"/>
<dbReference type="EC" id="2.3.1.199" evidence="10"/>
<reference evidence="12" key="1">
    <citation type="submission" date="2025-08" db="UniProtKB">
        <authorList>
            <consortium name="RefSeq"/>
        </authorList>
    </citation>
    <scope>IDENTIFICATION</scope>
    <source>
        <tissue evidence="12">Whole organism</tissue>
    </source>
</reference>
<keyword evidence="11" id="KW-1185">Reference proteome</keyword>
<dbReference type="GO" id="GO:0042761">
    <property type="term" value="P:very long-chain fatty acid biosynthetic process"/>
    <property type="evidence" value="ECO:0007669"/>
    <property type="project" value="TreeGrafter"/>
</dbReference>
<sequence>MGLAETYHRIFDELSDPRLKDWSLMSSPAYPLWLSIVYLFLVLVAGPRYMKNRPAYKLNTFTFYYNIFQVFACIFILHGCLNSGWLTTYNWLCQPVDYSDSPEAMKMLTFSWLTTWLKLIEFVETIVFVLRKKDRQVSVLHLYHHVSTLWVAWTITKFQGGGSMSFPILPNSIVHIVMYTYYLLTINKNPRLQKILRTIKPYITIMQMIQFCIIIFMVLMLLLPDCPIPIYFPMLFLPNIFLIFYMFYDFYNKNFTKPQQQKVK</sequence>
<dbReference type="GO" id="GO:0005789">
    <property type="term" value="C:endoplasmic reticulum membrane"/>
    <property type="evidence" value="ECO:0007669"/>
    <property type="project" value="TreeGrafter"/>
</dbReference>
<dbReference type="OrthoDB" id="434092at2759"/>
<comment type="catalytic activity">
    <reaction evidence="10">
        <text>a very-long-chain acyl-CoA + malonyl-CoA + H(+) = a very-long-chain 3-oxoacyl-CoA + CO2 + CoA</text>
        <dbReference type="Rhea" id="RHEA:32727"/>
        <dbReference type="ChEBI" id="CHEBI:15378"/>
        <dbReference type="ChEBI" id="CHEBI:16526"/>
        <dbReference type="ChEBI" id="CHEBI:57287"/>
        <dbReference type="ChEBI" id="CHEBI:57384"/>
        <dbReference type="ChEBI" id="CHEBI:90725"/>
        <dbReference type="ChEBI" id="CHEBI:90736"/>
        <dbReference type="EC" id="2.3.1.199"/>
    </reaction>
</comment>
<feature type="transmembrane region" description="Helical" evidence="10">
    <location>
        <begin position="62"/>
        <end position="87"/>
    </location>
</feature>
<keyword evidence="7 10" id="KW-0443">Lipid metabolism</keyword>
<feature type="transmembrane region" description="Helical" evidence="10">
    <location>
        <begin position="142"/>
        <end position="160"/>
    </location>
</feature>
<dbReference type="GeneID" id="113209646"/>
<keyword evidence="6 10" id="KW-1133">Transmembrane helix</keyword>
<dbReference type="Pfam" id="PF01151">
    <property type="entry name" value="ELO"/>
    <property type="match status" value="1"/>
</dbReference>
<dbReference type="Proteomes" id="UP000504606">
    <property type="component" value="Unplaced"/>
</dbReference>
<protein>
    <recommendedName>
        <fullName evidence="10">Elongation of very long chain fatty acids protein</fullName>
        <ecNumber evidence="10">2.3.1.199</ecNumber>
    </recommendedName>
    <alternativeName>
        <fullName evidence="10">Very-long-chain 3-oxoacyl-CoA synthase</fullName>
    </alternativeName>
</protein>
<feature type="transmembrane region" description="Helical" evidence="10">
    <location>
        <begin position="166"/>
        <end position="184"/>
    </location>
</feature>
<keyword evidence="2 10" id="KW-0444">Lipid biosynthesis</keyword>
<dbReference type="PANTHER" id="PTHR11157">
    <property type="entry name" value="FATTY ACID ACYL TRANSFERASE-RELATED"/>
    <property type="match status" value="1"/>
</dbReference>
<evidence type="ECO:0000256" key="4">
    <source>
        <dbReference type="ARBA" id="ARBA00022692"/>
    </source>
</evidence>
<dbReference type="GO" id="GO:0009922">
    <property type="term" value="F:fatty acid elongase activity"/>
    <property type="evidence" value="ECO:0007669"/>
    <property type="project" value="UniProtKB-EC"/>
</dbReference>
<evidence type="ECO:0000256" key="3">
    <source>
        <dbReference type="ARBA" id="ARBA00022679"/>
    </source>
</evidence>
<keyword evidence="3 10" id="KW-0808">Transferase</keyword>
<dbReference type="GO" id="GO:0019367">
    <property type="term" value="P:fatty acid elongation, saturated fatty acid"/>
    <property type="evidence" value="ECO:0007669"/>
    <property type="project" value="TreeGrafter"/>
</dbReference>
<evidence type="ECO:0000256" key="6">
    <source>
        <dbReference type="ARBA" id="ARBA00022989"/>
    </source>
</evidence>
<keyword evidence="8 10" id="KW-0472">Membrane</keyword>
<dbReference type="PANTHER" id="PTHR11157:SF113">
    <property type="entry name" value="ELONGATION OF VERY LONG CHAIN FATTY ACIDS PROTEIN"/>
    <property type="match status" value="1"/>
</dbReference>
<dbReference type="GO" id="GO:0034626">
    <property type="term" value="P:fatty acid elongation, polyunsaturated fatty acid"/>
    <property type="evidence" value="ECO:0007669"/>
    <property type="project" value="TreeGrafter"/>
</dbReference>
<name>A0A6J1SQ88_FRAOC</name>
<evidence type="ECO:0000313" key="11">
    <source>
        <dbReference type="Proteomes" id="UP000504606"/>
    </source>
</evidence>
<gene>
    <name evidence="12" type="primary">LOC113209646</name>
</gene>
<feature type="transmembrane region" description="Helical" evidence="10">
    <location>
        <begin position="230"/>
        <end position="248"/>
    </location>
</feature>
<feature type="transmembrane region" description="Helical" evidence="10">
    <location>
        <begin position="107"/>
        <end position="130"/>
    </location>
</feature>
<dbReference type="AlphaFoldDB" id="A0A6J1SQ88"/>
<organism evidence="11 12">
    <name type="scientific">Frankliniella occidentalis</name>
    <name type="common">Western flower thrips</name>
    <name type="synonym">Euthrips occidentalis</name>
    <dbReference type="NCBI Taxonomy" id="133901"/>
    <lineage>
        <taxon>Eukaryota</taxon>
        <taxon>Metazoa</taxon>
        <taxon>Ecdysozoa</taxon>
        <taxon>Arthropoda</taxon>
        <taxon>Hexapoda</taxon>
        <taxon>Insecta</taxon>
        <taxon>Pterygota</taxon>
        <taxon>Neoptera</taxon>
        <taxon>Paraneoptera</taxon>
        <taxon>Thysanoptera</taxon>
        <taxon>Terebrantia</taxon>
        <taxon>Thripoidea</taxon>
        <taxon>Thripidae</taxon>
        <taxon>Frankliniella</taxon>
    </lineage>
</organism>
<evidence type="ECO:0000256" key="10">
    <source>
        <dbReference type="RuleBase" id="RU361115"/>
    </source>
</evidence>
<comment type="similarity">
    <text evidence="10">Belongs to the ELO family.</text>
</comment>
<dbReference type="GO" id="GO:0030148">
    <property type="term" value="P:sphingolipid biosynthetic process"/>
    <property type="evidence" value="ECO:0007669"/>
    <property type="project" value="TreeGrafter"/>
</dbReference>
<dbReference type="KEGG" id="foc:113209646"/>
<evidence type="ECO:0000256" key="7">
    <source>
        <dbReference type="ARBA" id="ARBA00023098"/>
    </source>
</evidence>
<dbReference type="InterPro" id="IPR002076">
    <property type="entry name" value="ELO_fam"/>
</dbReference>